<evidence type="ECO:0000256" key="3">
    <source>
        <dbReference type="ARBA" id="ARBA00022692"/>
    </source>
</evidence>
<dbReference type="PANTHER" id="PTHR35578:SF6">
    <property type="entry name" value="PROLINE-RICH TRANSMEMBRANE PROTEIN 4"/>
    <property type="match status" value="1"/>
</dbReference>
<organism evidence="10 11">
    <name type="scientific">Allacma fusca</name>
    <dbReference type="NCBI Taxonomy" id="39272"/>
    <lineage>
        <taxon>Eukaryota</taxon>
        <taxon>Metazoa</taxon>
        <taxon>Ecdysozoa</taxon>
        <taxon>Arthropoda</taxon>
        <taxon>Hexapoda</taxon>
        <taxon>Collembola</taxon>
        <taxon>Symphypleona</taxon>
        <taxon>Sminthuridae</taxon>
        <taxon>Allacma</taxon>
    </lineage>
</organism>
<feature type="region of interest" description="Disordered" evidence="7">
    <location>
        <begin position="292"/>
        <end position="393"/>
    </location>
</feature>
<dbReference type="Proteomes" id="UP000708208">
    <property type="component" value="Unassembled WGS sequence"/>
</dbReference>
<feature type="region of interest" description="Disordered" evidence="7">
    <location>
        <begin position="405"/>
        <end position="440"/>
    </location>
</feature>
<protein>
    <recommendedName>
        <fullName evidence="9">Proline-rich transmembrane protein 3/4 domain-containing protein</fullName>
    </recommendedName>
</protein>
<feature type="transmembrane region" description="Helical" evidence="8">
    <location>
        <begin position="167"/>
        <end position="185"/>
    </location>
</feature>
<dbReference type="AlphaFoldDB" id="A0A8J2KLG8"/>
<feature type="compositionally biased region" description="Low complexity" evidence="7">
    <location>
        <begin position="323"/>
        <end position="340"/>
    </location>
</feature>
<evidence type="ECO:0000313" key="11">
    <source>
        <dbReference type="Proteomes" id="UP000708208"/>
    </source>
</evidence>
<dbReference type="InterPro" id="IPR052836">
    <property type="entry name" value="PRRT_domain-containing"/>
</dbReference>
<dbReference type="PANTHER" id="PTHR35578">
    <property type="entry name" value="PROLINE-RICH TRANSMEMBRANE PROTEIN 4-RELATED"/>
    <property type="match status" value="1"/>
</dbReference>
<feature type="transmembrane region" description="Helical" evidence="8">
    <location>
        <begin position="94"/>
        <end position="112"/>
    </location>
</feature>
<feature type="transmembrane region" description="Helical" evidence="8">
    <location>
        <begin position="62"/>
        <end position="82"/>
    </location>
</feature>
<accession>A0A8J2KLG8</accession>
<gene>
    <name evidence="10" type="ORF">AFUS01_LOCUS29650</name>
</gene>
<feature type="domain" description="Proline-rich transmembrane protein 3/4" evidence="9">
    <location>
        <begin position="519"/>
        <end position="607"/>
    </location>
</feature>
<proteinExistence type="predicted"/>
<feature type="region of interest" description="Disordered" evidence="7">
    <location>
        <begin position="459"/>
        <end position="494"/>
    </location>
</feature>
<reference evidence="10" key="1">
    <citation type="submission" date="2021-06" db="EMBL/GenBank/DDBJ databases">
        <authorList>
            <person name="Hodson N. C."/>
            <person name="Mongue J. A."/>
            <person name="Jaron S. K."/>
        </authorList>
    </citation>
    <scope>NUCLEOTIDE SEQUENCE</scope>
</reference>
<evidence type="ECO:0000256" key="2">
    <source>
        <dbReference type="ARBA" id="ARBA00022553"/>
    </source>
</evidence>
<dbReference type="EMBL" id="CAJVCH010441674">
    <property type="protein sequence ID" value="CAG7819188.1"/>
    <property type="molecule type" value="Genomic_DNA"/>
</dbReference>
<comment type="caution">
    <text evidence="10">The sequence shown here is derived from an EMBL/GenBank/DDBJ whole genome shotgun (WGS) entry which is preliminary data.</text>
</comment>
<feature type="transmembrane region" description="Helical" evidence="8">
    <location>
        <begin position="132"/>
        <end position="151"/>
    </location>
</feature>
<evidence type="ECO:0000256" key="4">
    <source>
        <dbReference type="ARBA" id="ARBA00022729"/>
    </source>
</evidence>
<feature type="compositionally biased region" description="Polar residues" evidence="7">
    <location>
        <begin position="292"/>
        <end position="316"/>
    </location>
</feature>
<keyword evidence="6 8" id="KW-0472">Membrane</keyword>
<feature type="compositionally biased region" description="Low complexity" evidence="7">
    <location>
        <begin position="420"/>
        <end position="431"/>
    </location>
</feature>
<dbReference type="OrthoDB" id="10066605at2759"/>
<keyword evidence="4" id="KW-0732">Signal</keyword>
<feature type="compositionally biased region" description="Low complexity" evidence="7">
    <location>
        <begin position="374"/>
        <end position="393"/>
    </location>
</feature>
<comment type="subcellular location">
    <subcellularLocation>
        <location evidence="1">Membrane</location>
        <topology evidence="1">Multi-pass membrane protein</topology>
    </subcellularLocation>
</comment>
<keyword evidence="11" id="KW-1185">Reference proteome</keyword>
<evidence type="ECO:0000256" key="5">
    <source>
        <dbReference type="ARBA" id="ARBA00022989"/>
    </source>
</evidence>
<dbReference type="InterPro" id="IPR059081">
    <property type="entry name" value="PRRT3-4"/>
</dbReference>
<name>A0A8J2KLG8_9HEXA</name>
<keyword evidence="5 8" id="KW-1133">Transmembrane helix</keyword>
<evidence type="ECO:0000259" key="9">
    <source>
        <dbReference type="Pfam" id="PF25987"/>
    </source>
</evidence>
<evidence type="ECO:0000256" key="8">
    <source>
        <dbReference type="SAM" id="Phobius"/>
    </source>
</evidence>
<feature type="transmembrane region" description="Helical" evidence="8">
    <location>
        <begin position="538"/>
        <end position="558"/>
    </location>
</feature>
<evidence type="ECO:0000313" key="10">
    <source>
        <dbReference type="EMBL" id="CAG7819188.1"/>
    </source>
</evidence>
<sequence>MFPGSVNFSRVEDGLGHSDSYLFEEETLNCSSTRLPNNAEYYLPHWKDVHSNVRWVFLLHNYGFACLFFFLAFYAFFSILNLRSQLSTRPYMSTINSFLCLLGVSRAAGLFIDPYGLMKIMPAFMGALLWDLGFPCLISSFSLIQIAFLQLTQQLDIGPEKFRKKTCLSVIITVHFVTVIASAIYATFNADLMQVKLVTQLVFALWGLLLCGSFLYAGKRVLGVIGNPGGSASVEGSSVASGSDKGLVGMGMGLLAPGQNIAASLTAALAPTLLHANTPKIKITDENDRTISVASDSSRLNDNVEAGSSGQQSTRPLTPVPGPSASKSLPSSSSVGNNGPASPPGESSANGSNYVRPPSPVLPRRKSAGQALRTTSCPTTATPTPVAASVSSARRISFNRRGSGYVDEKDAHRKKSLTWSESEVCNSSSSEKGGGHSKKLNKLSASDKLAAVSAAAADTNVASDGGKRRQLRKSIENPDIGFGGTDRNGGAATESLLSGGGPDYTLQSILSHIAYVNQTALDYRLSRKLSRKNQVHKVIKFTSITAILGVLLCLAEMIRILSPYGLVASSSRPSLWPWFVLQTVSRSIEFAMGATVANITKQPVNRPHHYAYSIRHKTHRESLYL</sequence>
<feature type="transmembrane region" description="Helical" evidence="8">
    <location>
        <begin position="197"/>
        <end position="217"/>
    </location>
</feature>
<keyword evidence="2" id="KW-0597">Phosphoprotein</keyword>
<dbReference type="Pfam" id="PF25987">
    <property type="entry name" value="PRRT3"/>
    <property type="match status" value="2"/>
</dbReference>
<keyword evidence="3 8" id="KW-0812">Transmembrane</keyword>
<evidence type="ECO:0000256" key="6">
    <source>
        <dbReference type="ARBA" id="ARBA00023136"/>
    </source>
</evidence>
<evidence type="ECO:0000256" key="1">
    <source>
        <dbReference type="ARBA" id="ARBA00004141"/>
    </source>
</evidence>
<feature type="domain" description="Proline-rich transmembrane protein 3/4" evidence="9">
    <location>
        <begin position="40"/>
        <end position="265"/>
    </location>
</feature>
<evidence type="ECO:0000256" key="7">
    <source>
        <dbReference type="SAM" id="MobiDB-lite"/>
    </source>
</evidence>